<accession>R2X9P1</accession>
<evidence type="ECO:0000313" key="4">
    <source>
        <dbReference type="Proteomes" id="UP000013750"/>
    </source>
</evidence>
<protein>
    <submittedName>
        <fullName evidence="2">Uncharacterized protein</fullName>
    </submittedName>
</protein>
<comment type="caution">
    <text evidence="2">The sequence shown here is derived from an EMBL/GenBank/DDBJ whole genome shotgun (WGS) entry which is preliminary data.</text>
</comment>
<sequence>MYVRFQTDKKRLNGLLSSGKNYSITEADTKLKELCALPETKQKNIFYIEIYEDKKNRIFRSDFEAGEDQTNNIILLIEQLLEANFPDESPEEKRELLQKINHALKEERTPTKQIEIESYEGIKRQPKEKKENQPIQWPVSKQGFFLLLKRAKLPIVVSLLLLTIGSLSFIWLNGSTSTADQSDSYEMLLKKREYLEAYEQYPEKEGVLVETLYIDKNREVLEELSSKEKSKLADFYLNFLEENWEKVTSMKDVKLNETVQAMRGYAYLKQEKVTEAEIINKEIQNETLTEQINTQKKVEAYQLLKKKDVEAAEKINSTIKDTELTEDIKVTKSIVNLLNKYQSDRNNKELSDSERKEADENYKMWEENLKQLGGIENE</sequence>
<dbReference type="eggNOG" id="ENOG50339SH">
    <property type="taxonomic scope" value="Bacteria"/>
</dbReference>
<dbReference type="Proteomes" id="UP000014160">
    <property type="component" value="Unassembled WGS sequence"/>
</dbReference>
<dbReference type="Proteomes" id="UP000013750">
    <property type="component" value="Unassembled WGS sequence"/>
</dbReference>
<dbReference type="EMBL" id="ASWH01000005">
    <property type="protein sequence ID" value="EOW77180.1"/>
    <property type="molecule type" value="Genomic_DNA"/>
</dbReference>
<reference evidence="2 4" key="1">
    <citation type="submission" date="2013-02" db="EMBL/GenBank/DDBJ databases">
        <title>The Genome Sequence of Enterococcus gilvus ATCC BAA-350.</title>
        <authorList>
            <consortium name="The Broad Institute Genome Sequencing Platform"/>
            <consortium name="The Broad Institute Genome Sequencing Center for Infectious Disease"/>
            <person name="Earl A.M."/>
            <person name="Gilmore M.S."/>
            <person name="Lebreton F."/>
            <person name="Walker B."/>
            <person name="Young S.K."/>
            <person name="Zeng Q."/>
            <person name="Gargeya S."/>
            <person name="Fitzgerald M."/>
            <person name="Haas B."/>
            <person name="Abouelleil A."/>
            <person name="Alvarado L."/>
            <person name="Arachchi H.M."/>
            <person name="Berlin A.M."/>
            <person name="Chapman S.B."/>
            <person name="Dewar J."/>
            <person name="Goldberg J."/>
            <person name="Griggs A."/>
            <person name="Gujja S."/>
            <person name="Hansen M."/>
            <person name="Howarth C."/>
            <person name="Imamovic A."/>
            <person name="Larimer J."/>
            <person name="McCowan C."/>
            <person name="Murphy C."/>
            <person name="Neiman D."/>
            <person name="Pearson M."/>
            <person name="Priest M."/>
            <person name="Roberts A."/>
            <person name="Saif S."/>
            <person name="Shea T."/>
            <person name="Sisk P."/>
            <person name="Sykes S."/>
            <person name="Wortman J."/>
            <person name="Nusbaum C."/>
            <person name="Birren B."/>
        </authorList>
    </citation>
    <scope>NUCLEOTIDE SEQUENCE [LARGE SCALE GENOMIC DNA]</scope>
    <source>
        <strain evidence="2 4">ATCC BAA-350</strain>
    </source>
</reference>
<keyword evidence="1" id="KW-0812">Transmembrane</keyword>
<gene>
    <name evidence="3" type="ORF">I592_04156</name>
    <name evidence="2" type="ORF">UKC_04184</name>
</gene>
<keyword evidence="1" id="KW-1133">Transmembrane helix</keyword>
<evidence type="ECO:0000313" key="5">
    <source>
        <dbReference type="Proteomes" id="UP000014160"/>
    </source>
</evidence>
<name>R2X9P1_9ENTE</name>
<dbReference type="RefSeq" id="WP_010782497.1">
    <property type="nucleotide sequence ID" value="NZ_ASWH01000005.1"/>
</dbReference>
<feature type="transmembrane region" description="Helical" evidence="1">
    <location>
        <begin position="153"/>
        <end position="172"/>
    </location>
</feature>
<evidence type="ECO:0000313" key="2">
    <source>
        <dbReference type="EMBL" id="EOI51509.1"/>
    </source>
</evidence>
<keyword evidence="1" id="KW-0472">Membrane</keyword>
<dbReference type="AlphaFoldDB" id="R2X9P1"/>
<reference evidence="3 5" key="2">
    <citation type="submission" date="2013-03" db="EMBL/GenBank/DDBJ databases">
        <title>The Genome Sequence of Enterococcus gilvus ATCC BAA-350 (PacBio/Illumina hybrid assembly).</title>
        <authorList>
            <consortium name="The Broad Institute Genomics Platform"/>
            <consortium name="The Broad Institute Genome Sequencing Center for Infectious Disease"/>
            <person name="Earl A."/>
            <person name="Russ C."/>
            <person name="Gilmore M."/>
            <person name="Surin D."/>
            <person name="Walker B."/>
            <person name="Young S."/>
            <person name="Zeng Q."/>
            <person name="Gargeya S."/>
            <person name="Fitzgerald M."/>
            <person name="Haas B."/>
            <person name="Abouelleil A."/>
            <person name="Allen A.W."/>
            <person name="Alvarado L."/>
            <person name="Arachchi H.M."/>
            <person name="Berlin A.M."/>
            <person name="Chapman S.B."/>
            <person name="Gainer-Dewar J."/>
            <person name="Goldberg J."/>
            <person name="Griggs A."/>
            <person name="Gujja S."/>
            <person name="Hansen M."/>
            <person name="Howarth C."/>
            <person name="Imamovic A."/>
            <person name="Ireland A."/>
            <person name="Larimer J."/>
            <person name="McCowan C."/>
            <person name="Murphy C."/>
            <person name="Pearson M."/>
            <person name="Poon T.W."/>
            <person name="Priest M."/>
            <person name="Roberts A."/>
            <person name="Saif S."/>
            <person name="Shea T."/>
            <person name="Sisk P."/>
            <person name="Sykes S."/>
            <person name="Wortman J."/>
            <person name="Nusbaum C."/>
            <person name="Birren B."/>
        </authorList>
    </citation>
    <scope>NUCLEOTIDE SEQUENCE [LARGE SCALE GENOMIC DNA]</scope>
    <source>
        <strain evidence="3 5">ATCC BAA-350</strain>
    </source>
</reference>
<organism evidence="2 4">
    <name type="scientific">Enterococcus gilvus ATCC BAA-350</name>
    <dbReference type="NCBI Taxonomy" id="1158614"/>
    <lineage>
        <taxon>Bacteria</taxon>
        <taxon>Bacillati</taxon>
        <taxon>Bacillota</taxon>
        <taxon>Bacilli</taxon>
        <taxon>Lactobacillales</taxon>
        <taxon>Enterococcaceae</taxon>
        <taxon>Enterococcus</taxon>
    </lineage>
</organism>
<dbReference type="EMBL" id="AJDQ01000034">
    <property type="protein sequence ID" value="EOI51509.1"/>
    <property type="molecule type" value="Genomic_DNA"/>
</dbReference>
<keyword evidence="5" id="KW-1185">Reference proteome</keyword>
<evidence type="ECO:0000313" key="3">
    <source>
        <dbReference type="EMBL" id="EOW77180.1"/>
    </source>
</evidence>
<dbReference type="HOGENOM" id="CLU_057864_0_0_9"/>
<proteinExistence type="predicted"/>
<dbReference type="OrthoDB" id="2195062at2"/>
<evidence type="ECO:0000256" key="1">
    <source>
        <dbReference type="SAM" id="Phobius"/>
    </source>
</evidence>
<dbReference type="PATRIC" id="fig|1158614.3.peg.4155"/>